<dbReference type="EMBL" id="BARH01000006">
    <property type="protein sequence ID" value="GAC90481.1"/>
    <property type="molecule type" value="Genomic_DNA"/>
</dbReference>
<proteinExistence type="predicted"/>
<protein>
    <submittedName>
        <fullName evidence="1">Uncharacterized protein</fullName>
    </submittedName>
</protein>
<dbReference type="SUPFAM" id="SSF110296">
    <property type="entry name" value="Oligoxyloglucan reducing end-specific cellobiohydrolase"/>
    <property type="match status" value="1"/>
</dbReference>
<reference evidence="2" key="1">
    <citation type="journal article" date="2013" name="Genome Announc.">
        <title>Draft Genome Sequence of a Thermophilic Member of the Bacillaceae, Anoxybacillus flavithermus Strain Kn10, Isolated from the Kan-nawa Hot Spring in Japan.</title>
        <authorList>
            <person name="Matsutani M."/>
            <person name="Shirakihara Y."/>
            <person name="Imada K."/>
            <person name="Yakushi T."/>
            <person name="Matsushita K."/>
        </authorList>
    </citation>
    <scope>NUCLEOTIDE SEQUENCE [LARGE SCALE GENOMIC DNA]</scope>
    <source>
        <strain evidence="2">NBRC 109594</strain>
    </source>
</reference>
<dbReference type="AlphaFoldDB" id="R4FAF9"/>
<dbReference type="Proteomes" id="UP000013057">
    <property type="component" value="Unassembled WGS sequence"/>
</dbReference>
<organism evidence="1 2">
    <name type="scientific">Anoxybacillus flavithermus NBRC 109594</name>
    <dbReference type="NCBI Taxonomy" id="1315967"/>
    <lineage>
        <taxon>Bacteria</taxon>
        <taxon>Bacillati</taxon>
        <taxon>Bacillota</taxon>
        <taxon>Bacilli</taxon>
        <taxon>Bacillales</taxon>
        <taxon>Anoxybacillaceae</taxon>
        <taxon>Anoxybacillus</taxon>
    </lineage>
</organism>
<sequence length="41" mass="4503">MYITSNPTNDNEIVIATMNGDIFMIKNNGASWTKLASKGKI</sequence>
<gene>
    <name evidence="1" type="ORF">KN10_0917</name>
</gene>
<evidence type="ECO:0000313" key="2">
    <source>
        <dbReference type="Proteomes" id="UP000013057"/>
    </source>
</evidence>
<comment type="caution">
    <text evidence="1">The sequence shown here is derived from an EMBL/GenBank/DDBJ whole genome shotgun (WGS) entry which is preliminary data.</text>
</comment>
<evidence type="ECO:0000313" key="1">
    <source>
        <dbReference type="EMBL" id="GAC90481.1"/>
    </source>
</evidence>
<name>R4FAF9_9BACL</name>
<accession>R4FAF9</accession>